<evidence type="ECO:0000256" key="7">
    <source>
        <dbReference type="ARBA" id="ARBA00022801"/>
    </source>
</evidence>
<evidence type="ECO:0000256" key="4">
    <source>
        <dbReference type="ARBA" id="ARBA00012729"/>
    </source>
</evidence>
<dbReference type="EMBL" id="LAYC01000001">
    <property type="protein sequence ID" value="KYK60603.1"/>
    <property type="molecule type" value="Genomic_DNA"/>
</dbReference>
<feature type="disulfide bond" evidence="13">
    <location>
        <begin position="40"/>
        <end position="54"/>
    </location>
</feature>
<dbReference type="GO" id="GO:0006032">
    <property type="term" value="P:chitin catabolic process"/>
    <property type="evidence" value="ECO:0007669"/>
    <property type="project" value="UniProtKB-KW"/>
</dbReference>
<evidence type="ECO:0000256" key="11">
    <source>
        <dbReference type="ARBA" id="ARBA00023295"/>
    </source>
</evidence>
<evidence type="ECO:0000256" key="14">
    <source>
        <dbReference type="RuleBase" id="RU000489"/>
    </source>
</evidence>
<dbReference type="SUPFAM" id="SSF57016">
    <property type="entry name" value="Plant lectins/antimicrobial peptides"/>
    <property type="match status" value="1"/>
</dbReference>
<dbReference type="PANTHER" id="PTHR47700:SF2">
    <property type="entry name" value="CHITINASE"/>
    <property type="match status" value="1"/>
</dbReference>
<keyword evidence="7 14" id="KW-0378">Hydrolase</keyword>
<evidence type="ECO:0000259" key="17">
    <source>
        <dbReference type="PROSITE" id="PS51910"/>
    </source>
</evidence>
<gene>
    <name evidence="18" type="ORF">DCS_01740</name>
</gene>
<evidence type="ECO:0000259" key="16">
    <source>
        <dbReference type="PROSITE" id="PS50941"/>
    </source>
</evidence>
<evidence type="ECO:0000256" key="6">
    <source>
        <dbReference type="ARBA" id="ARBA00022669"/>
    </source>
</evidence>
<dbReference type="Proteomes" id="UP000076580">
    <property type="component" value="Chromosome 01"/>
</dbReference>
<evidence type="ECO:0000256" key="3">
    <source>
        <dbReference type="ARBA" id="ARBA00008682"/>
    </source>
</evidence>
<feature type="domain" description="GH18" evidence="17">
    <location>
        <begin position="92"/>
        <end position="453"/>
    </location>
</feature>
<keyword evidence="11 14" id="KW-0326">Glycosidase</keyword>
<dbReference type="InterPro" id="IPR011583">
    <property type="entry name" value="Chitinase_II/V-like_cat"/>
</dbReference>
<dbReference type="PROSITE" id="PS50941">
    <property type="entry name" value="CHIT_BIND_I_2"/>
    <property type="match status" value="1"/>
</dbReference>
<dbReference type="RefSeq" id="XP_040659955.1">
    <property type="nucleotide sequence ID" value="XM_040799072.1"/>
</dbReference>
<dbReference type="InterPro" id="IPR036861">
    <property type="entry name" value="Endochitinase-like_sf"/>
</dbReference>
<dbReference type="InterPro" id="IPR001002">
    <property type="entry name" value="Chitin-bd_1"/>
</dbReference>
<evidence type="ECO:0000256" key="1">
    <source>
        <dbReference type="ARBA" id="ARBA00000822"/>
    </source>
</evidence>
<comment type="catalytic activity">
    <reaction evidence="1">
        <text>Random endo-hydrolysis of N-acetyl-beta-D-glucosaminide (1-&gt;4)-beta-linkages in chitin and chitodextrins.</text>
        <dbReference type="EC" id="3.2.1.14"/>
    </reaction>
</comment>
<keyword evidence="5" id="KW-0964">Secreted</keyword>
<evidence type="ECO:0000256" key="5">
    <source>
        <dbReference type="ARBA" id="ARBA00022525"/>
    </source>
</evidence>
<dbReference type="Gene3D" id="3.30.60.10">
    <property type="entry name" value="Endochitinase-like"/>
    <property type="match status" value="1"/>
</dbReference>
<dbReference type="GO" id="GO:0000272">
    <property type="term" value="P:polysaccharide catabolic process"/>
    <property type="evidence" value="ECO:0007669"/>
    <property type="project" value="UniProtKB-KW"/>
</dbReference>
<dbReference type="Gene3D" id="3.10.50.10">
    <property type="match status" value="1"/>
</dbReference>
<sequence>MPAPIDGITCGPQKPGTPKLTGTFTGRDLTNLNPCPLNVCCSGWGFCGTTAEFCTDTPADTGAPGTHKPGTNGCISNCNMDIISSPDPPSSFLSIGYFEGYGLTKQCDRVDIRTIDVTKYTHIHFAFATVTADTFEVDMGPTLNQFYYFKTLTGVKKILSFGGWTFSTDPTTYGIFRTGVSPAHRRQMAQNIAKFIVDNDLDGVDIDWEYPAAPDLPGIPTGSSTEGIDYLKFLITLKETLPAGKTVSFAAPSSFWYLKGFPIAQIMKVVDYVVYMTYDLHGQWDYNNKWSNPGCPAGNCLRSHINITETINALSMITKAGVPSNKIVVGVTSYGRSFKMTTPGCTGVMCNFVGPESQAAKGHCTDTAGYISQMEIDYIIKNNPSATKLFDNASLSDILVCDETEWVSYMSRDNKNRRKSLYKALNFLGTSDWAISLDDNGLVRPEASMMDPASSSSSVGNGVSDLLIHDSCKTRGRLDMIQEAWFEAGELSEATYEWSRFNKYQRVMDNYFGKRSGQVPLLHDSLWQNFKNHIELHFGGSRDDEYSRAVYTYIYCDESDLPKKVYEKHNVACFNGKQGKHVSAVTYRFPGLLFWSEYYILLCPSFLNELDNQPKFTSLKNLAYEAESFPVLQQEINKWSSGVRAGTMYHEISHFQDISNPHCGKNEYYNPRQIVSMARSGARDQYEELVANAHSWALAAVSMWMMKRWPHIDVPLPRNMKVQQRDDNDDNETVPDIVDPDNSFDASRVDPSKFTRLSKLASVSKSLDL</sequence>
<dbReference type="SUPFAM" id="SSF54556">
    <property type="entry name" value="Chitinase insertion domain"/>
    <property type="match status" value="1"/>
</dbReference>
<keyword evidence="12" id="KW-0624">Polysaccharide degradation</keyword>
<dbReference type="InParanoid" id="A0A151GU72"/>
<evidence type="ECO:0000256" key="13">
    <source>
        <dbReference type="PROSITE-ProRule" id="PRU00261"/>
    </source>
</evidence>
<dbReference type="Gene3D" id="3.40.390.10">
    <property type="entry name" value="Collagenase (Catalytic Domain)"/>
    <property type="match status" value="1"/>
</dbReference>
<protein>
    <recommendedName>
        <fullName evidence="4">chitinase</fullName>
        <ecNumber evidence="4">3.2.1.14</ecNumber>
    </recommendedName>
</protein>
<feature type="region of interest" description="Disordered" evidence="15">
    <location>
        <begin position="722"/>
        <end position="745"/>
    </location>
</feature>
<dbReference type="GO" id="GO:0008061">
    <property type="term" value="F:chitin binding"/>
    <property type="evidence" value="ECO:0007669"/>
    <property type="project" value="UniProtKB-UniRule"/>
</dbReference>
<keyword evidence="13" id="KW-1015">Disulfide bond</keyword>
<comment type="similarity">
    <text evidence="3">Belongs to the glycosyl hydrolase 18 family. Chitinase class V subfamily.</text>
</comment>
<dbReference type="PROSITE" id="PS01095">
    <property type="entry name" value="GH18_1"/>
    <property type="match status" value="1"/>
</dbReference>
<dbReference type="GO" id="GO:0008843">
    <property type="term" value="F:endochitinase activity"/>
    <property type="evidence" value="ECO:0007669"/>
    <property type="project" value="UniProtKB-EC"/>
</dbReference>
<keyword evidence="8" id="KW-0146">Chitin degradation</keyword>
<dbReference type="GO" id="GO:0005576">
    <property type="term" value="C:extracellular region"/>
    <property type="evidence" value="ECO:0007669"/>
    <property type="project" value="UniProtKB-SubCell"/>
</dbReference>
<comment type="caution">
    <text evidence="13">Lacks conserved residue(s) required for the propagation of feature annotation.</text>
</comment>
<dbReference type="CDD" id="cd00035">
    <property type="entry name" value="ChtBD1"/>
    <property type="match status" value="1"/>
</dbReference>
<comment type="subcellular location">
    <subcellularLocation>
        <location evidence="2">Secreted</location>
    </subcellularLocation>
</comment>
<dbReference type="AlphaFoldDB" id="A0A151GU72"/>
<dbReference type="PROSITE" id="PS51910">
    <property type="entry name" value="GH18_2"/>
    <property type="match status" value="1"/>
</dbReference>
<name>A0A151GU72_DRECN</name>
<evidence type="ECO:0000256" key="15">
    <source>
        <dbReference type="SAM" id="MobiDB-lite"/>
    </source>
</evidence>
<evidence type="ECO:0000256" key="8">
    <source>
        <dbReference type="ARBA" id="ARBA00023024"/>
    </source>
</evidence>
<dbReference type="InterPro" id="IPR018371">
    <property type="entry name" value="Chitin-binding_1_CS"/>
</dbReference>
<feature type="disulfide bond" evidence="13">
    <location>
        <begin position="74"/>
        <end position="78"/>
    </location>
</feature>
<evidence type="ECO:0000313" key="18">
    <source>
        <dbReference type="EMBL" id="KYK60603.1"/>
    </source>
</evidence>
<evidence type="ECO:0000256" key="12">
    <source>
        <dbReference type="ARBA" id="ARBA00023326"/>
    </source>
</evidence>
<dbReference type="Gene3D" id="3.20.20.80">
    <property type="entry name" value="Glycosidases"/>
    <property type="match status" value="1"/>
</dbReference>
<dbReference type="GeneID" id="63714383"/>
<keyword evidence="10" id="KW-0119">Carbohydrate metabolism</keyword>
<keyword evidence="6 13" id="KW-0147">Chitin-binding</keyword>
<dbReference type="EC" id="3.2.1.14" evidence="4"/>
<feature type="domain" description="Chitin-binding type-1" evidence="16">
    <location>
        <begin position="7"/>
        <end position="80"/>
    </location>
</feature>
<dbReference type="SMART" id="SM00270">
    <property type="entry name" value="ChtBD1"/>
    <property type="match status" value="1"/>
</dbReference>
<dbReference type="CDD" id="cd02878">
    <property type="entry name" value="GH18_zymocin_alpha"/>
    <property type="match status" value="1"/>
</dbReference>
<organism evidence="18 19">
    <name type="scientific">Drechmeria coniospora</name>
    <name type="common">Nematophagous fungus</name>
    <name type="synonym">Meria coniospora</name>
    <dbReference type="NCBI Taxonomy" id="98403"/>
    <lineage>
        <taxon>Eukaryota</taxon>
        <taxon>Fungi</taxon>
        <taxon>Dikarya</taxon>
        <taxon>Ascomycota</taxon>
        <taxon>Pezizomycotina</taxon>
        <taxon>Sordariomycetes</taxon>
        <taxon>Hypocreomycetidae</taxon>
        <taxon>Hypocreales</taxon>
        <taxon>Ophiocordycipitaceae</taxon>
        <taxon>Drechmeria</taxon>
    </lineage>
</organism>
<dbReference type="InterPro" id="IPR024079">
    <property type="entry name" value="MetalloPept_cat_dom_sf"/>
</dbReference>
<dbReference type="SMART" id="SM00636">
    <property type="entry name" value="Glyco_18"/>
    <property type="match status" value="1"/>
</dbReference>
<proteinExistence type="inferred from homology"/>
<evidence type="ECO:0000256" key="10">
    <source>
        <dbReference type="ARBA" id="ARBA00023277"/>
    </source>
</evidence>
<dbReference type="Pfam" id="PF00187">
    <property type="entry name" value="Chitin_bind_1"/>
    <property type="match status" value="1"/>
</dbReference>
<keyword evidence="19" id="KW-1185">Reference proteome</keyword>
<dbReference type="InterPro" id="IPR017853">
    <property type="entry name" value="GH"/>
</dbReference>
<dbReference type="Pfam" id="PF00704">
    <property type="entry name" value="Glyco_hydro_18"/>
    <property type="match status" value="1"/>
</dbReference>
<evidence type="ECO:0000313" key="19">
    <source>
        <dbReference type="Proteomes" id="UP000076580"/>
    </source>
</evidence>
<comment type="caution">
    <text evidence="18">The sequence shown here is derived from an EMBL/GenBank/DDBJ whole genome shotgun (WGS) entry which is preliminary data.</text>
</comment>
<reference evidence="18 19" key="1">
    <citation type="journal article" date="2016" name="Sci. Rep.">
        <title>Insights into Adaptations to a Near-Obligate Nematode Endoparasitic Lifestyle from the Finished Genome of Drechmeria coniospora.</title>
        <authorList>
            <person name="Zhang L."/>
            <person name="Zhou Z."/>
            <person name="Guo Q."/>
            <person name="Fokkens L."/>
            <person name="Miskei M."/>
            <person name="Pocsi I."/>
            <person name="Zhang W."/>
            <person name="Chen M."/>
            <person name="Wang L."/>
            <person name="Sun Y."/>
            <person name="Donzelli B.G."/>
            <person name="Gibson D.M."/>
            <person name="Nelson D.R."/>
            <person name="Luo J.G."/>
            <person name="Rep M."/>
            <person name="Liu H."/>
            <person name="Yang S."/>
            <person name="Wang J."/>
            <person name="Krasnoff S.B."/>
            <person name="Xu Y."/>
            <person name="Molnar I."/>
            <person name="Lin M."/>
        </authorList>
    </citation>
    <scope>NUCLEOTIDE SEQUENCE [LARGE SCALE GENOMIC DNA]</scope>
    <source>
        <strain evidence="18 19">ARSEF 6962</strain>
    </source>
</reference>
<dbReference type="InterPro" id="IPR029070">
    <property type="entry name" value="Chitinase_insertion_sf"/>
</dbReference>
<evidence type="ECO:0000256" key="9">
    <source>
        <dbReference type="ARBA" id="ARBA00023026"/>
    </source>
</evidence>
<dbReference type="InterPro" id="IPR053214">
    <property type="entry name" value="LysM12-like"/>
</dbReference>
<dbReference type="GO" id="GO:0008237">
    <property type="term" value="F:metallopeptidase activity"/>
    <property type="evidence" value="ECO:0007669"/>
    <property type="project" value="InterPro"/>
</dbReference>
<feature type="disulfide bond" evidence="13">
    <location>
        <begin position="35"/>
        <end position="47"/>
    </location>
</feature>
<evidence type="ECO:0000256" key="2">
    <source>
        <dbReference type="ARBA" id="ARBA00004613"/>
    </source>
</evidence>
<dbReference type="PANTHER" id="PTHR47700">
    <property type="entry name" value="V CHITINASE, PUTATIVE (AFU_ORTHOLOGUE AFUA_6G13720)-RELATED"/>
    <property type="match status" value="1"/>
</dbReference>
<dbReference type="STRING" id="98403.A0A151GU72"/>
<dbReference type="InterPro" id="IPR001579">
    <property type="entry name" value="Glyco_hydro_18_chit_AS"/>
</dbReference>
<dbReference type="PROSITE" id="PS00026">
    <property type="entry name" value="CHIT_BIND_I_1"/>
    <property type="match status" value="1"/>
</dbReference>
<keyword evidence="9" id="KW-0843">Virulence</keyword>
<accession>A0A151GU72</accession>
<dbReference type="InterPro" id="IPR001223">
    <property type="entry name" value="Glyco_hydro18_cat"/>
</dbReference>
<dbReference type="SUPFAM" id="SSF51445">
    <property type="entry name" value="(Trans)glycosidases"/>
    <property type="match status" value="1"/>
</dbReference>